<feature type="region of interest" description="Disordered" evidence="1">
    <location>
        <begin position="56"/>
        <end position="96"/>
    </location>
</feature>
<evidence type="ECO:0000313" key="4">
    <source>
        <dbReference type="Proteomes" id="UP001232148"/>
    </source>
</evidence>
<accession>A0AAD9HHN3</accession>
<feature type="chain" id="PRO_5041973430" evidence="2">
    <location>
        <begin position="20"/>
        <end position="153"/>
    </location>
</feature>
<comment type="caution">
    <text evidence="3">The sequence shown here is derived from an EMBL/GenBank/DDBJ whole genome shotgun (WGS) entry which is preliminary data.</text>
</comment>
<evidence type="ECO:0000256" key="1">
    <source>
        <dbReference type="SAM" id="MobiDB-lite"/>
    </source>
</evidence>
<evidence type="ECO:0000313" key="3">
    <source>
        <dbReference type="EMBL" id="KAK2028024.1"/>
    </source>
</evidence>
<feature type="signal peptide" evidence="2">
    <location>
        <begin position="1"/>
        <end position="19"/>
    </location>
</feature>
<gene>
    <name evidence="3" type="ORF">LX32DRAFT_694379</name>
</gene>
<dbReference type="Proteomes" id="UP001232148">
    <property type="component" value="Unassembled WGS sequence"/>
</dbReference>
<proteinExistence type="predicted"/>
<dbReference type="AlphaFoldDB" id="A0AAD9HHN3"/>
<feature type="compositionally biased region" description="Low complexity" evidence="1">
    <location>
        <begin position="70"/>
        <end position="96"/>
    </location>
</feature>
<reference evidence="3" key="1">
    <citation type="submission" date="2021-06" db="EMBL/GenBank/DDBJ databases">
        <title>Comparative genomics, transcriptomics and evolutionary studies reveal genomic signatures of adaptation to plant cell wall in hemibiotrophic fungi.</title>
        <authorList>
            <consortium name="DOE Joint Genome Institute"/>
            <person name="Baroncelli R."/>
            <person name="Diaz J.F."/>
            <person name="Benocci T."/>
            <person name="Peng M."/>
            <person name="Battaglia E."/>
            <person name="Haridas S."/>
            <person name="Andreopoulos W."/>
            <person name="Labutti K."/>
            <person name="Pangilinan J."/>
            <person name="Floch G.L."/>
            <person name="Makela M.R."/>
            <person name="Henrissat B."/>
            <person name="Grigoriev I.V."/>
            <person name="Crouch J.A."/>
            <person name="De Vries R.P."/>
            <person name="Sukno S.A."/>
            <person name="Thon M.R."/>
        </authorList>
    </citation>
    <scope>NUCLEOTIDE SEQUENCE</scope>
    <source>
        <strain evidence="3">MAFF235873</strain>
    </source>
</reference>
<keyword evidence="2" id="KW-0732">Signal</keyword>
<sequence>MATFGPLLVRFGLIASALAQACWRNATCTPPTEASFPGPWDENIYAPDSRTVRPRSVLSLSTGEPLAPFSSSSSSSSCTSPTARSGTAARAGTRTTRATLKPAFGEVSEAQAGFTTALGRFRGGVAAIEWHVPVGTRGWLELGGEEGEVGGRR</sequence>
<protein>
    <submittedName>
        <fullName evidence="3">Uncharacterized protein</fullName>
    </submittedName>
</protein>
<organism evidence="3 4">
    <name type="scientific">Colletotrichum zoysiae</name>
    <dbReference type="NCBI Taxonomy" id="1216348"/>
    <lineage>
        <taxon>Eukaryota</taxon>
        <taxon>Fungi</taxon>
        <taxon>Dikarya</taxon>
        <taxon>Ascomycota</taxon>
        <taxon>Pezizomycotina</taxon>
        <taxon>Sordariomycetes</taxon>
        <taxon>Hypocreomycetidae</taxon>
        <taxon>Glomerellales</taxon>
        <taxon>Glomerellaceae</taxon>
        <taxon>Colletotrichum</taxon>
        <taxon>Colletotrichum graminicola species complex</taxon>
    </lineage>
</organism>
<evidence type="ECO:0000256" key="2">
    <source>
        <dbReference type="SAM" id="SignalP"/>
    </source>
</evidence>
<name>A0AAD9HHN3_9PEZI</name>
<keyword evidence="4" id="KW-1185">Reference proteome</keyword>
<dbReference type="EMBL" id="MU842885">
    <property type="protein sequence ID" value="KAK2028024.1"/>
    <property type="molecule type" value="Genomic_DNA"/>
</dbReference>